<dbReference type="Proteomes" id="UP000325811">
    <property type="component" value="Chromosome I"/>
</dbReference>
<dbReference type="SUPFAM" id="SSF48592">
    <property type="entry name" value="GroEL equatorial domain-like"/>
    <property type="match status" value="1"/>
</dbReference>
<evidence type="ECO:0000256" key="9">
    <source>
        <dbReference type="SAM" id="Coils"/>
    </source>
</evidence>
<dbReference type="GO" id="GO:0140662">
    <property type="term" value="F:ATP-dependent protein folding chaperone"/>
    <property type="evidence" value="ECO:0007669"/>
    <property type="project" value="InterPro"/>
</dbReference>
<keyword evidence="2 6" id="KW-0547">Nucleotide-binding</keyword>
<dbReference type="InterPro" id="IPR027410">
    <property type="entry name" value="TCP-1-like_intermed_sf"/>
</dbReference>
<keyword evidence="9" id="KW-0175">Coiled coil</keyword>
<comment type="subcellular location">
    <subcellularLocation>
        <location evidence="6">Cytoplasm</location>
    </subcellularLocation>
</comment>
<feature type="coiled-coil region" evidence="9">
    <location>
        <begin position="339"/>
        <end position="366"/>
    </location>
</feature>
<comment type="subunit">
    <text evidence="6 8">Forms a cylinder of 14 subunits composed of two heptameric rings stacked back-to-back. Interacts with the co-chaperonin GroES.</text>
</comment>
<gene>
    <name evidence="6 10" type="primary">groEL</name>
    <name evidence="6" type="synonym">groL</name>
    <name evidence="10" type="ORF">PDMSB3_0741</name>
</gene>
<evidence type="ECO:0000313" key="10">
    <source>
        <dbReference type="EMBL" id="VVD27203.1"/>
    </source>
</evidence>
<evidence type="ECO:0000256" key="2">
    <source>
        <dbReference type="ARBA" id="ARBA00022741"/>
    </source>
</evidence>
<evidence type="ECO:0000256" key="4">
    <source>
        <dbReference type="ARBA" id="ARBA00023186"/>
    </source>
</evidence>
<evidence type="ECO:0000256" key="1">
    <source>
        <dbReference type="ARBA" id="ARBA00006607"/>
    </source>
</evidence>
<dbReference type="Gene3D" id="1.10.560.10">
    <property type="entry name" value="GroEL-like equatorial domain"/>
    <property type="match status" value="1"/>
</dbReference>
<dbReference type="EMBL" id="LR699553">
    <property type="protein sequence ID" value="VVD27203.1"/>
    <property type="molecule type" value="Genomic_DNA"/>
</dbReference>
<keyword evidence="10" id="KW-0346">Stress response</keyword>
<proteinExistence type="inferred from homology"/>
<evidence type="ECO:0000256" key="7">
    <source>
        <dbReference type="RuleBase" id="RU000418"/>
    </source>
</evidence>
<feature type="binding site" evidence="6">
    <location>
        <begin position="30"/>
        <end position="33"/>
    </location>
    <ligand>
        <name>ATP</name>
        <dbReference type="ChEBI" id="CHEBI:30616"/>
    </ligand>
</feature>
<dbReference type="EC" id="5.6.1.7" evidence="6"/>
<dbReference type="Gene3D" id="3.30.260.10">
    <property type="entry name" value="TCP-1-like chaperonin intermediate domain"/>
    <property type="match status" value="1"/>
</dbReference>
<dbReference type="SUPFAM" id="SSF52029">
    <property type="entry name" value="GroEL apical domain-like"/>
    <property type="match status" value="1"/>
</dbReference>
<feature type="binding site" evidence="6">
    <location>
        <position position="495"/>
    </location>
    <ligand>
        <name>ATP</name>
        <dbReference type="ChEBI" id="CHEBI:30616"/>
    </ligand>
</feature>
<keyword evidence="5 6" id="KW-0413">Isomerase</keyword>
<accession>A0A5Q4YSL7</accession>
<dbReference type="FunFam" id="3.50.7.10:FF:000001">
    <property type="entry name" value="60 kDa chaperonin"/>
    <property type="match status" value="1"/>
</dbReference>
<evidence type="ECO:0000256" key="6">
    <source>
        <dbReference type="HAMAP-Rule" id="MF_00600"/>
    </source>
</evidence>
<dbReference type="InterPro" id="IPR002423">
    <property type="entry name" value="Cpn60/GroEL/TCP-1"/>
</dbReference>
<dbReference type="PROSITE" id="PS00296">
    <property type="entry name" value="CHAPERONINS_CPN60"/>
    <property type="match status" value="1"/>
</dbReference>
<keyword evidence="6" id="KW-0963">Cytoplasm</keyword>
<dbReference type="HAMAP" id="MF_00600">
    <property type="entry name" value="CH60"/>
    <property type="match status" value="1"/>
</dbReference>
<protein>
    <recommendedName>
        <fullName evidence="6">Chaperonin GroEL</fullName>
        <ecNumber evidence="6">5.6.1.7</ecNumber>
    </recommendedName>
    <alternativeName>
        <fullName evidence="6">60 kDa chaperonin</fullName>
    </alternativeName>
    <alternativeName>
        <fullName evidence="6">Chaperonin-60</fullName>
        <shortName evidence="6">Cpn60</shortName>
    </alternativeName>
</protein>
<dbReference type="PRINTS" id="PR00298">
    <property type="entry name" value="CHAPERONIN60"/>
</dbReference>
<dbReference type="InterPro" id="IPR001844">
    <property type="entry name" value="Cpn60/GroEL"/>
</dbReference>
<evidence type="ECO:0000256" key="5">
    <source>
        <dbReference type="ARBA" id="ARBA00023235"/>
    </source>
</evidence>
<dbReference type="NCBIfam" id="TIGR02348">
    <property type="entry name" value="GroEL"/>
    <property type="match status" value="1"/>
</dbReference>
<evidence type="ECO:0000313" key="11">
    <source>
        <dbReference type="Proteomes" id="UP000325811"/>
    </source>
</evidence>
<dbReference type="InterPro" id="IPR027413">
    <property type="entry name" value="GROEL-like_equatorial_sf"/>
</dbReference>
<evidence type="ECO:0000256" key="3">
    <source>
        <dbReference type="ARBA" id="ARBA00022840"/>
    </source>
</evidence>
<dbReference type="NCBIfam" id="NF000592">
    <property type="entry name" value="PRK00013.1"/>
    <property type="match status" value="1"/>
</dbReference>
<dbReference type="FunFam" id="1.10.560.10:FF:000001">
    <property type="entry name" value="60 kDa chaperonin"/>
    <property type="match status" value="1"/>
</dbReference>
<dbReference type="NCBIfam" id="NF009489">
    <property type="entry name" value="PRK12851.1"/>
    <property type="match status" value="1"/>
</dbReference>
<feature type="binding site" evidence="6">
    <location>
        <position position="415"/>
    </location>
    <ligand>
        <name>ATP</name>
        <dbReference type="ChEBI" id="CHEBI:30616"/>
    </ligand>
</feature>
<dbReference type="RefSeq" id="WP_165184682.1">
    <property type="nucleotide sequence ID" value="NZ_LR699553.1"/>
</dbReference>
<dbReference type="PANTHER" id="PTHR45633">
    <property type="entry name" value="60 KDA HEAT SHOCK PROTEIN, MITOCHONDRIAL"/>
    <property type="match status" value="1"/>
</dbReference>
<dbReference type="AlphaFoldDB" id="A0A5Q4YSL7"/>
<dbReference type="InterPro" id="IPR018370">
    <property type="entry name" value="Chaperonin_Cpn60_CS"/>
</dbReference>
<evidence type="ECO:0000256" key="8">
    <source>
        <dbReference type="RuleBase" id="RU000419"/>
    </source>
</evidence>
<dbReference type="CDD" id="cd03344">
    <property type="entry name" value="GroEL"/>
    <property type="match status" value="1"/>
</dbReference>
<dbReference type="SUPFAM" id="SSF54849">
    <property type="entry name" value="GroEL-intermediate domain like"/>
    <property type="match status" value="1"/>
</dbReference>
<dbReference type="KEGG" id="pdio:PDMSB3_0741"/>
<reference evidence="10 11" key="1">
    <citation type="submission" date="2019-08" db="EMBL/GenBank/DDBJ databases">
        <authorList>
            <person name="Herpell B J."/>
        </authorList>
    </citation>
    <scope>NUCLEOTIDE SEQUENCE [LARGE SCALE GENOMIC DNA]</scope>
    <source>
        <strain evidence="11">Msb3</strain>
    </source>
</reference>
<keyword evidence="11" id="KW-1185">Reference proteome</keyword>
<keyword evidence="4 6" id="KW-0143">Chaperone</keyword>
<feature type="binding site" evidence="6">
    <location>
        <begin position="87"/>
        <end position="91"/>
    </location>
    <ligand>
        <name>ATP</name>
        <dbReference type="ChEBI" id="CHEBI:30616"/>
    </ligand>
</feature>
<dbReference type="InterPro" id="IPR027409">
    <property type="entry name" value="GroEL-like_apical_dom_sf"/>
</dbReference>
<keyword evidence="3 6" id="KW-0067">ATP-binding</keyword>
<organism evidence="10 11">
    <name type="scientific">Paraburkholderia dioscoreae</name>
    <dbReference type="NCBI Taxonomy" id="2604047"/>
    <lineage>
        <taxon>Bacteria</taxon>
        <taxon>Pseudomonadati</taxon>
        <taxon>Pseudomonadota</taxon>
        <taxon>Betaproteobacteria</taxon>
        <taxon>Burkholderiales</taxon>
        <taxon>Burkholderiaceae</taxon>
        <taxon>Paraburkholderia</taxon>
    </lineage>
</organism>
<dbReference type="GO" id="GO:0005524">
    <property type="term" value="F:ATP binding"/>
    <property type="evidence" value="ECO:0007669"/>
    <property type="project" value="UniProtKB-UniRule"/>
</dbReference>
<dbReference type="GO" id="GO:0016853">
    <property type="term" value="F:isomerase activity"/>
    <property type="evidence" value="ECO:0007669"/>
    <property type="project" value="UniProtKB-KW"/>
</dbReference>
<sequence length="546" mass="57211">MAAKDVVFGDSARAKMVEGVNILANAVKVTLGPKGRNVVLERSFGGPTVTKDGVSVAKEIELKDKLQNMGAQMVKEVASKTSDNAGDGTTTATVLAQSIVREGMKYVASGMNPMDLKRGIDKAVFAAIEELRKISKPCTTNKEIAQVGAISANSDSSIGDRIAEAMDKVGKEGVITVEDGKSLQDELDVVEGMQFDRGYLSPYFINNPDKQVAVLENPFVLLHDKKVSNIRDLLPVLEQVAKAGRPLLIIAEDVEGEALATLVVNNIRGILKTVAVKAPGFGDRRKAMLEDIAILTGGQVIAEETGLTLEKATLAELGQAKRIEVAKENTTIIDGAGEAANIEARVKQVRTQIEEATSDYDREKLQERVAKLAGGVAVIKVGAATEVEMKEKKARVEDALHATRAAVEEGIVAGGGVALIRARTAIAGLKGANADQDAGIKIVLRAMEEPLRQIVTNGGEEASVVVAAVAAGQGNYGYNAATGEYVDLVDAGVVDPTKVTRTALQNAASVAGLLLTTDAAVCELPKEDAPMAGGMPGGMGGMGMDM</sequence>
<dbReference type="GO" id="GO:0042026">
    <property type="term" value="P:protein refolding"/>
    <property type="evidence" value="ECO:0007669"/>
    <property type="project" value="UniProtKB-UniRule"/>
</dbReference>
<dbReference type="Pfam" id="PF00118">
    <property type="entry name" value="Cpn60_TCP1"/>
    <property type="match status" value="1"/>
</dbReference>
<dbReference type="Gene3D" id="3.50.7.10">
    <property type="entry name" value="GroEL"/>
    <property type="match status" value="1"/>
</dbReference>
<dbReference type="GO" id="GO:0051082">
    <property type="term" value="F:unfolded protein binding"/>
    <property type="evidence" value="ECO:0007669"/>
    <property type="project" value="UniProtKB-UniRule"/>
</dbReference>
<feature type="binding site" evidence="6">
    <location>
        <position position="51"/>
    </location>
    <ligand>
        <name>ATP</name>
        <dbReference type="ChEBI" id="CHEBI:30616"/>
    </ligand>
</feature>
<dbReference type="GO" id="GO:0005737">
    <property type="term" value="C:cytoplasm"/>
    <property type="evidence" value="ECO:0007669"/>
    <property type="project" value="UniProtKB-SubCell"/>
</dbReference>
<dbReference type="NCBIfam" id="NF009487">
    <property type="entry name" value="PRK12849.1"/>
    <property type="match status" value="1"/>
</dbReference>
<name>A0A5Q4YSL7_9BURK</name>
<feature type="binding site" evidence="6">
    <location>
        <begin position="479"/>
        <end position="481"/>
    </location>
    <ligand>
        <name>ATP</name>
        <dbReference type="ChEBI" id="CHEBI:30616"/>
    </ligand>
</feature>
<comment type="function">
    <text evidence="6 8">Together with its co-chaperonin GroES, plays an essential role in assisting protein folding. The GroEL-GroES system forms a nano-cage that allows encapsulation of the non-native substrate proteins and provides a physical environment optimized to promote and accelerate protein folding.</text>
</comment>
<comment type="similarity">
    <text evidence="1 6 7">Belongs to the chaperonin (HSP60) family.</text>
</comment>
<dbReference type="NCBIfam" id="NF009488">
    <property type="entry name" value="PRK12850.1"/>
    <property type="match status" value="1"/>
</dbReference>